<sequence>MARLVLRLWTRLRRGRHDPVVRERVRPGSARGVGETVRFRRDTEIRVQDRDLVLRDLGGQEYWFALSGPHAVTSLVRVEDHAGRPVGVELRGPGEQMRAVFPWDLWFGGGEGAEGWSRLRRAAGLTVSERRLGGKGAWPRGPVLGTGLLPGSGGEARRMARFPGTVAGVSSTAVMAFGSFFSVTQGLRITDAHPGAAAAAVLMGVLGLVLQAVPYAIHQLRGRLLLDRPVPERTSREATR</sequence>
<accession>A0ABW0XZH2</accession>
<keyword evidence="1" id="KW-0812">Transmembrane</keyword>
<evidence type="ECO:0000256" key="1">
    <source>
        <dbReference type="SAM" id="Phobius"/>
    </source>
</evidence>
<gene>
    <name evidence="2" type="ORF">ACFP2V_31490</name>
</gene>
<keyword evidence="1" id="KW-0472">Membrane</keyword>
<proteinExistence type="predicted"/>
<keyword evidence="3" id="KW-1185">Reference proteome</keyword>
<name>A0ABW0XZH2_9ACTN</name>
<organism evidence="2 3">
    <name type="scientific">Streptomyces incanus</name>
    <dbReference type="NCBI Taxonomy" id="887453"/>
    <lineage>
        <taxon>Bacteria</taxon>
        <taxon>Bacillati</taxon>
        <taxon>Actinomycetota</taxon>
        <taxon>Actinomycetes</taxon>
        <taxon>Kitasatosporales</taxon>
        <taxon>Streptomycetaceae</taxon>
        <taxon>Streptomyces</taxon>
    </lineage>
</organism>
<dbReference type="Proteomes" id="UP001596183">
    <property type="component" value="Unassembled WGS sequence"/>
</dbReference>
<reference evidence="3" key="1">
    <citation type="journal article" date="2019" name="Int. J. Syst. Evol. Microbiol.">
        <title>The Global Catalogue of Microorganisms (GCM) 10K type strain sequencing project: providing services to taxonomists for standard genome sequencing and annotation.</title>
        <authorList>
            <consortium name="The Broad Institute Genomics Platform"/>
            <consortium name="The Broad Institute Genome Sequencing Center for Infectious Disease"/>
            <person name="Wu L."/>
            <person name="Ma J."/>
        </authorList>
    </citation>
    <scope>NUCLEOTIDE SEQUENCE [LARGE SCALE GENOMIC DNA]</scope>
    <source>
        <strain evidence="3">JCM 13852</strain>
    </source>
</reference>
<comment type="caution">
    <text evidence="2">The sequence shown here is derived from an EMBL/GenBank/DDBJ whole genome shotgun (WGS) entry which is preliminary data.</text>
</comment>
<keyword evidence="1" id="KW-1133">Transmembrane helix</keyword>
<feature type="transmembrane region" description="Helical" evidence="1">
    <location>
        <begin position="195"/>
        <end position="217"/>
    </location>
</feature>
<evidence type="ECO:0000313" key="3">
    <source>
        <dbReference type="Proteomes" id="UP001596183"/>
    </source>
</evidence>
<evidence type="ECO:0000313" key="2">
    <source>
        <dbReference type="EMBL" id="MFC5674434.1"/>
    </source>
</evidence>
<dbReference type="RefSeq" id="WP_381218680.1">
    <property type="nucleotide sequence ID" value="NZ_JBHSPC010000110.1"/>
</dbReference>
<dbReference type="EMBL" id="JBHSPC010000110">
    <property type="protein sequence ID" value="MFC5674434.1"/>
    <property type="molecule type" value="Genomic_DNA"/>
</dbReference>
<feature type="transmembrane region" description="Helical" evidence="1">
    <location>
        <begin position="162"/>
        <end position="183"/>
    </location>
</feature>
<protein>
    <submittedName>
        <fullName evidence="2">Uncharacterized protein</fullName>
    </submittedName>
</protein>